<dbReference type="InterPro" id="IPR036397">
    <property type="entry name" value="RNaseH_sf"/>
</dbReference>
<keyword evidence="3" id="KW-1185">Reference proteome</keyword>
<dbReference type="Pfam" id="PF00929">
    <property type="entry name" value="RNase_T"/>
    <property type="match status" value="1"/>
</dbReference>
<proteinExistence type="predicted"/>
<dbReference type="SUPFAM" id="SSF53098">
    <property type="entry name" value="Ribonuclease H-like"/>
    <property type="match status" value="1"/>
</dbReference>
<keyword evidence="2" id="KW-0540">Nuclease</keyword>
<dbReference type="PANTHER" id="PTHR30231">
    <property type="entry name" value="DNA POLYMERASE III SUBUNIT EPSILON"/>
    <property type="match status" value="1"/>
</dbReference>
<protein>
    <submittedName>
        <fullName evidence="2">3'-5' exonuclease</fullName>
        <ecNumber evidence="2">3.1.-.-</ecNumber>
    </submittedName>
</protein>
<keyword evidence="2" id="KW-0378">Hydrolase</keyword>
<organism evidence="2 3">
    <name type="scientific">Microbacterium alkaliflavum</name>
    <dbReference type="NCBI Taxonomy" id="3248839"/>
    <lineage>
        <taxon>Bacteria</taxon>
        <taxon>Bacillati</taxon>
        <taxon>Actinomycetota</taxon>
        <taxon>Actinomycetes</taxon>
        <taxon>Micrococcales</taxon>
        <taxon>Microbacteriaceae</taxon>
        <taxon>Microbacterium</taxon>
    </lineage>
</organism>
<comment type="caution">
    <text evidence="2">The sequence shown here is derived from an EMBL/GenBank/DDBJ whole genome shotgun (WGS) entry which is preliminary data.</text>
</comment>
<dbReference type="CDD" id="cd06130">
    <property type="entry name" value="DNA_pol_III_epsilon_like"/>
    <property type="match status" value="1"/>
</dbReference>
<dbReference type="InterPro" id="IPR013520">
    <property type="entry name" value="Ribonucl_H"/>
</dbReference>
<gene>
    <name evidence="2" type="ORF">ACH3VR_08910</name>
</gene>
<dbReference type="PANTHER" id="PTHR30231:SF42">
    <property type="entry name" value="EXONUCLEASE"/>
    <property type="match status" value="1"/>
</dbReference>
<dbReference type="GO" id="GO:0004527">
    <property type="term" value="F:exonuclease activity"/>
    <property type="evidence" value="ECO:0007669"/>
    <property type="project" value="UniProtKB-KW"/>
</dbReference>
<evidence type="ECO:0000259" key="1">
    <source>
        <dbReference type="SMART" id="SM00479"/>
    </source>
</evidence>
<dbReference type="EMBL" id="JBIQWL010000002">
    <property type="protein sequence ID" value="MFH8250468.1"/>
    <property type="molecule type" value="Genomic_DNA"/>
</dbReference>
<evidence type="ECO:0000313" key="3">
    <source>
        <dbReference type="Proteomes" id="UP001610861"/>
    </source>
</evidence>
<evidence type="ECO:0000313" key="2">
    <source>
        <dbReference type="EMBL" id="MFH8250468.1"/>
    </source>
</evidence>
<dbReference type="EC" id="3.1.-.-" evidence="2"/>
<accession>A0ABW7Q8H7</accession>
<sequence length="205" mass="22112">MPLDFTAIDFETANSSNASACSVGLARVRDGRVVATAGWLIKPPPGHDRFFEVNTRIHGIHEEDVVDAKGWSEQLDDLAAFTGADVLVAHNAGFDMTVIRRACEATGDYCPPYRYMCSLQVSRKMYDLDSYRLPSVAAVAGFVDFAHHDASADALACAHIMIDVAQRTGAYDMTSLAEAAGVRISQIPVPEAPSLFEFDQVAAVA</sequence>
<feature type="domain" description="Exonuclease" evidence="1">
    <location>
        <begin position="4"/>
        <end position="170"/>
    </location>
</feature>
<dbReference type="Gene3D" id="3.30.420.10">
    <property type="entry name" value="Ribonuclease H-like superfamily/Ribonuclease H"/>
    <property type="match status" value="1"/>
</dbReference>
<dbReference type="InterPro" id="IPR012337">
    <property type="entry name" value="RNaseH-like_sf"/>
</dbReference>
<keyword evidence="2" id="KW-0269">Exonuclease</keyword>
<dbReference type="Proteomes" id="UP001610861">
    <property type="component" value="Unassembled WGS sequence"/>
</dbReference>
<reference evidence="2 3" key="1">
    <citation type="submission" date="2024-09" db="EMBL/GenBank/DDBJ databases">
        <authorList>
            <person name="Pan X."/>
        </authorList>
    </citation>
    <scope>NUCLEOTIDE SEQUENCE [LARGE SCALE GENOMIC DNA]</scope>
    <source>
        <strain evidence="2 3">B2969</strain>
    </source>
</reference>
<dbReference type="RefSeq" id="WP_396640404.1">
    <property type="nucleotide sequence ID" value="NZ_JBIQWL010000002.1"/>
</dbReference>
<dbReference type="SMART" id="SM00479">
    <property type="entry name" value="EXOIII"/>
    <property type="match status" value="1"/>
</dbReference>
<name>A0ABW7Q8H7_9MICO</name>